<comment type="similarity">
    <text evidence="2">Belongs to the AzlC family.</text>
</comment>
<accession>A0A381TIA4</accession>
<feature type="transmembrane region" description="Helical" evidence="8">
    <location>
        <begin position="12"/>
        <end position="32"/>
    </location>
</feature>
<feature type="transmembrane region" description="Helical" evidence="8">
    <location>
        <begin position="210"/>
        <end position="227"/>
    </location>
</feature>
<comment type="subcellular location">
    <subcellularLocation>
        <location evidence="1">Cell membrane</location>
        <topology evidence="1">Multi-pass membrane protein</topology>
    </subcellularLocation>
</comment>
<evidence type="ECO:0000256" key="6">
    <source>
        <dbReference type="ARBA" id="ARBA00022989"/>
    </source>
</evidence>
<dbReference type="PANTHER" id="PTHR34979">
    <property type="entry name" value="INNER MEMBRANE PROTEIN YGAZ"/>
    <property type="match status" value="1"/>
</dbReference>
<protein>
    <recommendedName>
        <fullName evidence="10">AzlC family protein</fullName>
    </recommendedName>
</protein>
<dbReference type="InterPro" id="IPR011606">
    <property type="entry name" value="Brnchd-chn_aa_trnsp_permease"/>
</dbReference>
<feature type="transmembrane region" description="Helical" evidence="8">
    <location>
        <begin position="129"/>
        <end position="148"/>
    </location>
</feature>
<feature type="transmembrane region" description="Helical" evidence="8">
    <location>
        <begin position="188"/>
        <end position="204"/>
    </location>
</feature>
<evidence type="ECO:0000256" key="4">
    <source>
        <dbReference type="ARBA" id="ARBA00022475"/>
    </source>
</evidence>
<evidence type="ECO:0008006" key="10">
    <source>
        <dbReference type="Google" id="ProtNLM"/>
    </source>
</evidence>
<evidence type="ECO:0000313" key="9">
    <source>
        <dbReference type="EMBL" id="SVA15549.1"/>
    </source>
</evidence>
<feature type="transmembrane region" description="Helical" evidence="8">
    <location>
        <begin position="38"/>
        <end position="59"/>
    </location>
</feature>
<sequence>MPRFQAFFQGLKTSLPIMAGYLPVGFAFGVAAEGAQVGTAYALFTSLFIYAGASQFALVGLLKDGVPVLTAAVITVGLNIRHFLYGPGISGETEEFKLPQRLISAFGLTDEVFSVAFSRIREIPLESRFWWLLGLELGAYSCWAGSTVAGSVGGKTLLNYYSFLGQALSFALPALFFSLLLSMLDKGRRLAVFCALAVAATFHWNGHSEMGIIAAAFIGPITGMIWIRR</sequence>
<evidence type="ECO:0000256" key="8">
    <source>
        <dbReference type="SAM" id="Phobius"/>
    </source>
</evidence>
<organism evidence="9">
    <name type="scientific">marine metagenome</name>
    <dbReference type="NCBI Taxonomy" id="408172"/>
    <lineage>
        <taxon>unclassified sequences</taxon>
        <taxon>metagenomes</taxon>
        <taxon>ecological metagenomes</taxon>
    </lineage>
</organism>
<evidence type="ECO:0000256" key="1">
    <source>
        <dbReference type="ARBA" id="ARBA00004651"/>
    </source>
</evidence>
<dbReference type="Pfam" id="PF03591">
    <property type="entry name" value="AzlC"/>
    <property type="match status" value="1"/>
</dbReference>
<evidence type="ECO:0000256" key="5">
    <source>
        <dbReference type="ARBA" id="ARBA00022692"/>
    </source>
</evidence>
<evidence type="ECO:0000256" key="2">
    <source>
        <dbReference type="ARBA" id="ARBA00010735"/>
    </source>
</evidence>
<keyword evidence="6 8" id="KW-1133">Transmembrane helix</keyword>
<name>A0A381TIA4_9ZZZZ</name>
<keyword evidence="7 8" id="KW-0472">Membrane</keyword>
<dbReference type="PANTHER" id="PTHR34979:SF1">
    <property type="entry name" value="INNER MEMBRANE PROTEIN YGAZ"/>
    <property type="match status" value="1"/>
</dbReference>
<dbReference type="GO" id="GO:1903785">
    <property type="term" value="P:L-valine transmembrane transport"/>
    <property type="evidence" value="ECO:0007669"/>
    <property type="project" value="TreeGrafter"/>
</dbReference>
<keyword evidence="5 8" id="KW-0812">Transmembrane</keyword>
<gene>
    <name evidence="9" type="ORF">METZ01_LOCUS68403</name>
</gene>
<evidence type="ECO:0000256" key="7">
    <source>
        <dbReference type="ARBA" id="ARBA00023136"/>
    </source>
</evidence>
<feature type="transmembrane region" description="Helical" evidence="8">
    <location>
        <begin position="160"/>
        <end position="181"/>
    </location>
</feature>
<evidence type="ECO:0000256" key="3">
    <source>
        <dbReference type="ARBA" id="ARBA00022448"/>
    </source>
</evidence>
<dbReference type="EMBL" id="UINC01004602">
    <property type="protein sequence ID" value="SVA15549.1"/>
    <property type="molecule type" value="Genomic_DNA"/>
</dbReference>
<dbReference type="GO" id="GO:0005886">
    <property type="term" value="C:plasma membrane"/>
    <property type="evidence" value="ECO:0007669"/>
    <property type="project" value="UniProtKB-SubCell"/>
</dbReference>
<keyword evidence="3" id="KW-0813">Transport</keyword>
<reference evidence="9" key="1">
    <citation type="submission" date="2018-05" db="EMBL/GenBank/DDBJ databases">
        <authorList>
            <person name="Lanie J.A."/>
            <person name="Ng W.-L."/>
            <person name="Kazmierczak K.M."/>
            <person name="Andrzejewski T.M."/>
            <person name="Davidsen T.M."/>
            <person name="Wayne K.J."/>
            <person name="Tettelin H."/>
            <person name="Glass J.I."/>
            <person name="Rusch D."/>
            <person name="Podicherti R."/>
            <person name="Tsui H.-C.T."/>
            <person name="Winkler M.E."/>
        </authorList>
    </citation>
    <scope>NUCLEOTIDE SEQUENCE</scope>
</reference>
<keyword evidence="4" id="KW-1003">Cell membrane</keyword>
<dbReference type="AlphaFoldDB" id="A0A381TIA4"/>
<proteinExistence type="inferred from homology"/>